<dbReference type="CDD" id="cd02440">
    <property type="entry name" value="AdoMet_MTases"/>
    <property type="match status" value="1"/>
</dbReference>
<dbReference type="OrthoDB" id="540004at2759"/>
<organism evidence="1 2">
    <name type="scientific">Laccaria amethystina LaAM-08-1</name>
    <dbReference type="NCBI Taxonomy" id="1095629"/>
    <lineage>
        <taxon>Eukaryota</taxon>
        <taxon>Fungi</taxon>
        <taxon>Dikarya</taxon>
        <taxon>Basidiomycota</taxon>
        <taxon>Agaricomycotina</taxon>
        <taxon>Agaricomycetes</taxon>
        <taxon>Agaricomycetidae</taxon>
        <taxon>Agaricales</taxon>
        <taxon>Agaricineae</taxon>
        <taxon>Hydnangiaceae</taxon>
        <taxon>Laccaria</taxon>
    </lineage>
</organism>
<dbReference type="EMBL" id="KN838795">
    <property type="protein sequence ID" value="KIJ94413.1"/>
    <property type="molecule type" value="Genomic_DNA"/>
</dbReference>
<dbReference type="Pfam" id="PF13489">
    <property type="entry name" value="Methyltransf_23"/>
    <property type="match status" value="1"/>
</dbReference>
<accession>A0A0C9WZL9</accession>
<keyword evidence="2" id="KW-1185">Reference proteome</keyword>
<dbReference type="SUPFAM" id="SSF53335">
    <property type="entry name" value="S-adenosyl-L-methionine-dependent methyltransferases"/>
    <property type="match status" value="1"/>
</dbReference>
<dbReference type="AlphaFoldDB" id="A0A0C9WZL9"/>
<dbReference type="PANTHER" id="PTHR45036">
    <property type="entry name" value="METHYLTRANSFERASE LIKE 7B"/>
    <property type="match status" value="1"/>
</dbReference>
<dbReference type="HOGENOM" id="CLU_037990_6_2_1"/>
<name>A0A0C9WZL9_9AGAR</name>
<dbReference type="Proteomes" id="UP000054477">
    <property type="component" value="Unassembled WGS sequence"/>
</dbReference>
<evidence type="ECO:0000313" key="2">
    <source>
        <dbReference type="Proteomes" id="UP000054477"/>
    </source>
</evidence>
<protein>
    <submittedName>
        <fullName evidence="1">Unplaced genomic scaffold K443scaffold_260, whole genome shotgun sequence</fullName>
    </submittedName>
</protein>
<dbReference type="InterPro" id="IPR029063">
    <property type="entry name" value="SAM-dependent_MTases_sf"/>
</dbReference>
<dbReference type="InterPro" id="IPR052356">
    <property type="entry name" value="Thiol_S-MT"/>
</dbReference>
<dbReference type="Gene3D" id="3.40.50.150">
    <property type="entry name" value="Vaccinia Virus protein VP39"/>
    <property type="match status" value="1"/>
</dbReference>
<dbReference type="STRING" id="1095629.A0A0C9WZL9"/>
<evidence type="ECO:0000313" key="1">
    <source>
        <dbReference type="EMBL" id="KIJ94413.1"/>
    </source>
</evidence>
<proteinExistence type="predicted"/>
<gene>
    <name evidence="1" type="ORF">K443DRAFT_683778</name>
</gene>
<reference evidence="2" key="2">
    <citation type="submission" date="2015-01" db="EMBL/GenBank/DDBJ databases">
        <title>Evolutionary Origins and Diversification of the Mycorrhizal Mutualists.</title>
        <authorList>
            <consortium name="DOE Joint Genome Institute"/>
            <consortium name="Mycorrhizal Genomics Consortium"/>
            <person name="Kohler A."/>
            <person name="Kuo A."/>
            <person name="Nagy L.G."/>
            <person name="Floudas D."/>
            <person name="Copeland A."/>
            <person name="Barry K.W."/>
            <person name="Cichocki N."/>
            <person name="Veneault-Fourrey C."/>
            <person name="LaButti K."/>
            <person name="Lindquist E.A."/>
            <person name="Lipzen A."/>
            <person name="Lundell T."/>
            <person name="Morin E."/>
            <person name="Murat C."/>
            <person name="Riley R."/>
            <person name="Ohm R."/>
            <person name="Sun H."/>
            <person name="Tunlid A."/>
            <person name="Henrissat B."/>
            <person name="Grigoriev I.V."/>
            <person name="Hibbett D.S."/>
            <person name="Martin F."/>
        </authorList>
    </citation>
    <scope>NUCLEOTIDE SEQUENCE [LARGE SCALE GENOMIC DNA]</scope>
    <source>
        <strain evidence="2">LaAM-08-1</strain>
    </source>
</reference>
<reference evidence="1 2" key="1">
    <citation type="submission" date="2014-04" db="EMBL/GenBank/DDBJ databases">
        <authorList>
            <consortium name="DOE Joint Genome Institute"/>
            <person name="Kuo A."/>
            <person name="Kohler A."/>
            <person name="Nagy L.G."/>
            <person name="Floudas D."/>
            <person name="Copeland A."/>
            <person name="Barry K.W."/>
            <person name="Cichocki N."/>
            <person name="Veneault-Fourrey C."/>
            <person name="LaButti K."/>
            <person name="Lindquist E.A."/>
            <person name="Lipzen A."/>
            <person name="Lundell T."/>
            <person name="Morin E."/>
            <person name="Murat C."/>
            <person name="Sun H."/>
            <person name="Tunlid A."/>
            <person name="Henrissat B."/>
            <person name="Grigoriev I.V."/>
            <person name="Hibbett D.S."/>
            <person name="Martin F."/>
            <person name="Nordberg H.P."/>
            <person name="Cantor M.N."/>
            <person name="Hua S.X."/>
        </authorList>
    </citation>
    <scope>NUCLEOTIDE SEQUENCE [LARGE SCALE GENOMIC DNA]</scope>
    <source>
        <strain evidence="1 2">LaAM-08-1</strain>
    </source>
</reference>
<sequence>MKLSAALSILTDLRFAIQVAIFPTLRAILHSPSLLLRPHALSRTFMANIWVVFGPGTDENGRPAKQHLITPNAYGVVLDLGAGHGHTVNYLNRARITKYVALEPNTLMHPHIRALANEAGFHESDGTLIILSCGAEDTSTILSSIISLSRPSSAPVDTIISVLTLCSIPNPQDTLKTLVRDVLKPGGQLLYYEHVLSPRADVAWWQRFWAPLWAILFDGCKMDRPSHLWIAGLKRTGEGEEESVWREGNVWGKEGESEENLFWHRVGRYVKR</sequence>
<dbReference type="PANTHER" id="PTHR45036:SF1">
    <property type="entry name" value="METHYLTRANSFERASE LIKE 7A"/>
    <property type="match status" value="1"/>
</dbReference>